<evidence type="ECO:0000313" key="2">
    <source>
        <dbReference type="EMBL" id="KAL2039114.1"/>
    </source>
</evidence>
<dbReference type="PANTHER" id="PTHR46072:SF8">
    <property type="entry name" value="AMIDASE DOMAIN-CONTAINING PROTEIN"/>
    <property type="match status" value="1"/>
</dbReference>
<organism evidence="2 3">
    <name type="scientific">Stereocaulon virgatum</name>
    <dbReference type="NCBI Taxonomy" id="373712"/>
    <lineage>
        <taxon>Eukaryota</taxon>
        <taxon>Fungi</taxon>
        <taxon>Dikarya</taxon>
        <taxon>Ascomycota</taxon>
        <taxon>Pezizomycotina</taxon>
        <taxon>Lecanoromycetes</taxon>
        <taxon>OSLEUM clade</taxon>
        <taxon>Lecanoromycetidae</taxon>
        <taxon>Lecanorales</taxon>
        <taxon>Lecanorineae</taxon>
        <taxon>Stereocaulaceae</taxon>
        <taxon>Stereocaulon</taxon>
    </lineage>
</organism>
<dbReference type="EMBL" id="JBEFKJ010000027">
    <property type="protein sequence ID" value="KAL2039114.1"/>
    <property type="molecule type" value="Genomic_DNA"/>
</dbReference>
<name>A0ABR4A0W4_9LECA</name>
<dbReference type="InterPro" id="IPR036928">
    <property type="entry name" value="AS_sf"/>
</dbReference>
<dbReference type="PANTHER" id="PTHR46072">
    <property type="entry name" value="AMIDASE-RELATED-RELATED"/>
    <property type="match status" value="1"/>
</dbReference>
<accession>A0ABR4A0W4</accession>
<sequence>MPVPPYAAVIPGGFYYTVAYAECVNLIDYSVAVIPVTEANHLIGLFDNDYQPLNIDDHDPEVHHGAPVGLQAVARQHEQEKGWALAKIVDTALKTAEYKIIEYSDD</sequence>
<protein>
    <submittedName>
        <fullName evidence="2">Uncharacterized protein</fullName>
    </submittedName>
</protein>
<evidence type="ECO:0000256" key="1">
    <source>
        <dbReference type="ARBA" id="ARBA00009199"/>
    </source>
</evidence>
<gene>
    <name evidence="2" type="ORF">N7G274_008163</name>
</gene>
<comment type="similarity">
    <text evidence="1">Belongs to the amidase family.</text>
</comment>
<keyword evidence="3" id="KW-1185">Reference proteome</keyword>
<dbReference type="SUPFAM" id="SSF75304">
    <property type="entry name" value="Amidase signature (AS) enzymes"/>
    <property type="match status" value="1"/>
</dbReference>
<proteinExistence type="inferred from homology"/>
<comment type="caution">
    <text evidence="2">The sequence shown here is derived from an EMBL/GenBank/DDBJ whole genome shotgun (WGS) entry which is preliminary data.</text>
</comment>
<reference evidence="2 3" key="1">
    <citation type="submission" date="2024-09" db="EMBL/GenBank/DDBJ databases">
        <title>Rethinking Asexuality: The Enigmatic Case of Functional Sexual Genes in Lepraria (Stereocaulaceae).</title>
        <authorList>
            <person name="Doellman M."/>
            <person name="Sun Y."/>
            <person name="Barcenas-Pena A."/>
            <person name="Lumbsch H.T."/>
            <person name="Grewe F."/>
        </authorList>
    </citation>
    <scope>NUCLEOTIDE SEQUENCE [LARGE SCALE GENOMIC DNA]</scope>
    <source>
        <strain evidence="2 3">Mercado 3170</strain>
    </source>
</reference>
<dbReference type="Proteomes" id="UP001590950">
    <property type="component" value="Unassembled WGS sequence"/>
</dbReference>
<dbReference type="Gene3D" id="3.90.1300.10">
    <property type="entry name" value="Amidase signature (AS) domain"/>
    <property type="match status" value="1"/>
</dbReference>
<evidence type="ECO:0000313" key="3">
    <source>
        <dbReference type="Proteomes" id="UP001590950"/>
    </source>
</evidence>